<dbReference type="AlphaFoldDB" id="A0ABD3BCE0"/>
<accession>A0ABD3BCE0</accession>
<feature type="region of interest" description="Disordered" evidence="1">
    <location>
        <begin position="14"/>
        <end position="40"/>
    </location>
</feature>
<protein>
    <submittedName>
        <fullName evidence="2">Uncharacterized protein</fullName>
    </submittedName>
</protein>
<organism evidence="2 3">
    <name type="scientific">Castilleja foliolosa</name>
    <dbReference type="NCBI Taxonomy" id="1961234"/>
    <lineage>
        <taxon>Eukaryota</taxon>
        <taxon>Viridiplantae</taxon>
        <taxon>Streptophyta</taxon>
        <taxon>Embryophyta</taxon>
        <taxon>Tracheophyta</taxon>
        <taxon>Spermatophyta</taxon>
        <taxon>Magnoliopsida</taxon>
        <taxon>eudicotyledons</taxon>
        <taxon>Gunneridae</taxon>
        <taxon>Pentapetalae</taxon>
        <taxon>asterids</taxon>
        <taxon>lamiids</taxon>
        <taxon>Lamiales</taxon>
        <taxon>Orobanchaceae</taxon>
        <taxon>Pedicularideae</taxon>
        <taxon>Castillejinae</taxon>
        <taxon>Castilleja</taxon>
    </lineage>
</organism>
<evidence type="ECO:0000313" key="3">
    <source>
        <dbReference type="Proteomes" id="UP001632038"/>
    </source>
</evidence>
<feature type="compositionally biased region" description="Low complexity" evidence="1">
    <location>
        <begin position="16"/>
        <end position="35"/>
    </location>
</feature>
<sequence length="104" mass="11456">MDAVKRRAVKTLIIESPPSRSKPAPKPSASSASSPNHGISGKHILGIIYSTYEYWNNILKSASEVRVLSPPLELQKAVKSSILATIVIIDFDCYYKQILTCLHC</sequence>
<reference evidence="3" key="1">
    <citation type="journal article" date="2024" name="IScience">
        <title>Strigolactones Initiate the Formation of Haustorium-like Structures in Castilleja.</title>
        <authorList>
            <person name="Buerger M."/>
            <person name="Peterson D."/>
            <person name="Chory J."/>
        </authorList>
    </citation>
    <scope>NUCLEOTIDE SEQUENCE [LARGE SCALE GENOMIC DNA]</scope>
</reference>
<gene>
    <name evidence="2" type="ORF">CASFOL_040643</name>
</gene>
<evidence type="ECO:0000256" key="1">
    <source>
        <dbReference type="SAM" id="MobiDB-lite"/>
    </source>
</evidence>
<dbReference type="EMBL" id="JAVIJP010000100">
    <property type="protein sequence ID" value="KAL3614982.1"/>
    <property type="molecule type" value="Genomic_DNA"/>
</dbReference>
<evidence type="ECO:0000313" key="2">
    <source>
        <dbReference type="EMBL" id="KAL3614982.1"/>
    </source>
</evidence>
<name>A0ABD3BCE0_9LAMI</name>
<comment type="caution">
    <text evidence="2">The sequence shown here is derived from an EMBL/GenBank/DDBJ whole genome shotgun (WGS) entry which is preliminary data.</text>
</comment>
<proteinExistence type="predicted"/>
<keyword evidence="3" id="KW-1185">Reference proteome</keyword>
<dbReference type="Proteomes" id="UP001632038">
    <property type="component" value="Unassembled WGS sequence"/>
</dbReference>